<dbReference type="OrthoDB" id="1115105at2"/>
<organism evidence="2 3">
    <name type="scientific">Zavarzinia aquatilis</name>
    <dbReference type="NCBI Taxonomy" id="2211142"/>
    <lineage>
        <taxon>Bacteria</taxon>
        <taxon>Pseudomonadati</taxon>
        <taxon>Pseudomonadota</taxon>
        <taxon>Alphaproteobacteria</taxon>
        <taxon>Rhodospirillales</taxon>
        <taxon>Zavarziniaceae</taxon>
        <taxon>Zavarzinia</taxon>
    </lineage>
</organism>
<gene>
    <name evidence="2" type="ORF">DKG74_18200</name>
</gene>
<proteinExistence type="predicted"/>
<dbReference type="AlphaFoldDB" id="A0A317DVJ0"/>
<dbReference type="InterPro" id="IPR032710">
    <property type="entry name" value="NTF2-like_dom_sf"/>
</dbReference>
<accession>A0A317DVJ0</accession>
<dbReference type="Proteomes" id="UP000245461">
    <property type="component" value="Unassembled WGS sequence"/>
</dbReference>
<protein>
    <submittedName>
        <fullName evidence="2">Nuclear transport factor 2 family protein</fullName>
    </submittedName>
</protein>
<name>A0A317DVJ0_9PROT</name>
<comment type="caution">
    <text evidence="2">The sequence shown here is derived from an EMBL/GenBank/DDBJ whole genome shotgun (WGS) entry which is preliminary data.</text>
</comment>
<dbReference type="SUPFAM" id="SSF54427">
    <property type="entry name" value="NTF2-like"/>
    <property type="match status" value="1"/>
</dbReference>
<dbReference type="RefSeq" id="WP_109907607.1">
    <property type="nucleotide sequence ID" value="NZ_QGLE01000013.1"/>
</dbReference>
<dbReference type="Pfam" id="PF12680">
    <property type="entry name" value="SnoaL_2"/>
    <property type="match status" value="1"/>
</dbReference>
<dbReference type="InterPro" id="IPR037401">
    <property type="entry name" value="SnoaL-like"/>
</dbReference>
<sequence>MMDLDGALARYAAALEGLRPETVDALDAVMAPDIRFRDPFNDIAGLDHARALFRQMFEDCLDVRFALRGRFRDGERAVLLWTMDYRLRRWPDRPLKIEGASELCLDPASGLVTAHVDHWDAASQLYEHVPLLGFVLRRLRRRIATPAP</sequence>
<dbReference type="Gene3D" id="3.10.450.50">
    <property type="match status" value="1"/>
</dbReference>
<evidence type="ECO:0000313" key="3">
    <source>
        <dbReference type="Proteomes" id="UP000245461"/>
    </source>
</evidence>
<reference evidence="2 3" key="1">
    <citation type="submission" date="2018-05" db="EMBL/GenBank/DDBJ databases">
        <title>Zavarzinia sp. HR-AS.</title>
        <authorList>
            <person name="Lee Y."/>
            <person name="Jeon C.O."/>
        </authorList>
    </citation>
    <scope>NUCLEOTIDE SEQUENCE [LARGE SCALE GENOMIC DNA]</scope>
    <source>
        <strain evidence="2 3">HR-AS</strain>
    </source>
</reference>
<feature type="domain" description="SnoaL-like" evidence="1">
    <location>
        <begin position="15"/>
        <end position="105"/>
    </location>
</feature>
<dbReference type="EMBL" id="QGLE01000013">
    <property type="protein sequence ID" value="PWR18561.1"/>
    <property type="molecule type" value="Genomic_DNA"/>
</dbReference>
<evidence type="ECO:0000259" key="1">
    <source>
        <dbReference type="Pfam" id="PF12680"/>
    </source>
</evidence>
<keyword evidence="3" id="KW-1185">Reference proteome</keyword>
<evidence type="ECO:0000313" key="2">
    <source>
        <dbReference type="EMBL" id="PWR18561.1"/>
    </source>
</evidence>